<evidence type="ECO:0000256" key="1">
    <source>
        <dbReference type="ARBA" id="ARBA00022679"/>
    </source>
</evidence>
<dbReference type="Proteomes" id="UP001275049">
    <property type="component" value="Unassembled WGS sequence"/>
</dbReference>
<evidence type="ECO:0000313" key="7">
    <source>
        <dbReference type="Proteomes" id="UP001275049"/>
    </source>
</evidence>
<dbReference type="GO" id="GO:0005886">
    <property type="term" value="C:plasma membrane"/>
    <property type="evidence" value="ECO:0007669"/>
    <property type="project" value="TreeGrafter"/>
</dbReference>
<dbReference type="GO" id="GO:0000287">
    <property type="term" value="F:magnesium ion binding"/>
    <property type="evidence" value="ECO:0007669"/>
    <property type="project" value="UniProtKB-UniRule"/>
</dbReference>
<dbReference type="InterPro" id="IPR001441">
    <property type="entry name" value="UPP_synth-like"/>
</dbReference>
<evidence type="ECO:0000313" key="5">
    <source>
        <dbReference type="EMBL" id="MDY5132970.1"/>
    </source>
</evidence>
<feature type="binding site" evidence="3">
    <location>
        <begin position="34"/>
        <end position="37"/>
    </location>
    <ligand>
        <name>substrate</name>
    </ligand>
</feature>
<proteinExistence type="inferred from homology"/>
<organism evidence="6 8">
    <name type="scientific">Actinotignum urinale</name>
    <dbReference type="NCBI Taxonomy" id="190146"/>
    <lineage>
        <taxon>Bacteria</taxon>
        <taxon>Bacillati</taxon>
        <taxon>Actinomycetota</taxon>
        <taxon>Actinomycetes</taxon>
        <taxon>Actinomycetales</taxon>
        <taxon>Actinomycetaceae</taxon>
        <taxon>Actinotignum</taxon>
    </lineage>
</organism>
<keyword evidence="3" id="KW-0460">Magnesium</keyword>
<feature type="binding site" evidence="3">
    <location>
        <position position="50"/>
    </location>
    <ligand>
        <name>substrate</name>
    </ligand>
</feature>
<feature type="binding site" evidence="3">
    <location>
        <begin position="229"/>
        <end position="231"/>
    </location>
    <ligand>
        <name>substrate</name>
    </ligand>
</feature>
<dbReference type="EMBL" id="JAWNGC010000001">
    <property type="protein sequence ID" value="MDY5154181.1"/>
    <property type="molecule type" value="Genomic_DNA"/>
</dbReference>
<dbReference type="GO" id="GO:0016094">
    <property type="term" value="P:polyprenol biosynthetic process"/>
    <property type="evidence" value="ECO:0007669"/>
    <property type="project" value="TreeGrafter"/>
</dbReference>
<evidence type="ECO:0000313" key="8">
    <source>
        <dbReference type="Proteomes" id="UP001281731"/>
    </source>
</evidence>
<dbReference type="EMBL" id="JAWNGA010000006">
    <property type="protein sequence ID" value="MDY5132970.1"/>
    <property type="molecule type" value="Genomic_DNA"/>
</dbReference>
<dbReference type="Proteomes" id="UP001281731">
    <property type="component" value="Unassembled WGS sequence"/>
</dbReference>
<evidence type="ECO:0000256" key="4">
    <source>
        <dbReference type="SAM" id="MobiDB-lite"/>
    </source>
</evidence>
<dbReference type="Pfam" id="PF01255">
    <property type="entry name" value="Prenyltransf"/>
    <property type="match status" value="2"/>
</dbReference>
<protein>
    <recommendedName>
        <fullName evidence="3">Isoprenyl transferase</fullName>
        <ecNumber evidence="3">2.5.1.-</ecNumber>
    </recommendedName>
</protein>
<evidence type="ECO:0000256" key="2">
    <source>
        <dbReference type="ARBA" id="ARBA00038453"/>
    </source>
</evidence>
<comment type="function">
    <text evidence="3">Catalyzes the condensation of isopentenyl diphosphate (IPP) with allylic pyrophosphates generating different type of terpenoids.</text>
</comment>
<accession>A0AAW9HWJ5</accession>
<feature type="binding site" evidence="3">
    <location>
        <position position="242"/>
    </location>
    <ligand>
        <name>Mg(2+)</name>
        <dbReference type="ChEBI" id="CHEBI:18420"/>
    </ligand>
</feature>
<comment type="caution">
    <text evidence="6">The sequence shown here is derived from an EMBL/GenBank/DDBJ whole genome shotgun (WGS) entry which is preliminary data.</text>
</comment>
<dbReference type="AlphaFoldDB" id="A0AAW9HWJ5"/>
<sequence length="274" mass="31073">MSGPSWLYRMYESRLQRQLKGTRMPRHVAVMLDGNRRWAKEIGRSATYGHARGAEKITDFLGWCSESGIELVTLWLLSTDNVKRAKEELEPLLEIIATTVENLASVHEWEMSIVGNLDMLPGDYAGRLRHAVSTQSTLMNSSPESAQAHGSPKPEEGGSSKLHVNIAVMYGGRQEITDAVQAYLHEQAEAGKTLEQVAQDFSLEDIGNHLYTRGQPDPDLVIRTSGEQRMSGFMLWQSVHTELYFCETYWPAFRRVDFLRALRDFTLRDRRKGA</sequence>
<feature type="region of interest" description="Disordered" evidence="4">
    <location>
        <begin position="134"/>
        <end position="159"/>
    </location>
</feature>
<dbReference type="InterPro" id="IPR036424">
    <property type="entry name" value="UPP_synth-like_sf"/>
</dbReference>
<dbReference type="PANTHER" id="PTHR10291:SF43">
    <property type="entry name" value="DEHYDRODOLICHYL DIPHOSPHATE SYNTHASE COMPLEX SUBUNIT DHDDS"/>
    <property type="match status" value="1"/>
</dbReference>
<feature type="binding site" evidence="3">
    <location>
        <position position="38"/>
    </location>
    <ligand>
        <name>substrate</name>
    </ligand>
</feature>
<dbReference type="Gene3D" id="3.40.1180.10">
    <property type="entry name" value="Decaprenyl diphosphate synthase-like"/>
    <property type="match status" value="1"/>
</dbReference>
<evidence type="ECO:0000256" key="3">
    <source>
        <dbReference type="HAMAP-Rule" id="MF_01139"/>
    </source>
</evidence>
<dbReference type="GO" id="GO:0033850">
    <property type="term" value="F:Z-farnesyl diphosphate synthase activity"/>
    <property type="evidence" value="ECO:0007669"/>
    <property type="project" value="TreeGrafter"/>
</dbReference>
<keyword evidence="3" id="KW-0479">Metal-binding</keyword>
<comment type="cofactor">
    <cofactor evidence="3">
        <name>Mg(2+)</name>
        <dbReference type="ChEBI" id="CHEBI:18420"/>
    </cofactor>
    <text evidence="3">Binds 2 magnesium ions per subunit.</text>
</comment>
<dbReference type="RefSeq" id="WP_022866031.1">
    <property type="nucleotide sequence ID" value="NZ_CP171105.1"/>
</dbReference>
<dbReference type="PROSITE" id="PS01066">
    <property type="entry name" value="UPP_SYNTHASE"/>
    <property type="match status" value="1"/>
</dbReference>
<feature type="compositionally biased region" description="Polar residues" evidence="4">
    <location>
        <begin position="134"/>
        <end position="145"/>
    </location>
</feature>
<dbReference type="EC" id="2.5.1.-" evidence="3"/>
<comment type="caution">
    <text evidence="3">Lacks conserved residue(s) required for the propagation of feature annotation.</text>
</comment>
<dbReference type="GO" id="GO:0045547">
    <property type="term" value="F:ditrans,polycis-polyprenyl diphosphate synthase [(2E,6E)-farnesyl diphosphate specific] activity"/>
    <property type="evidence" value="ECO:0007669"/>
    <property type="project" value="TreeGrafter"/>
</dbReference>
<feature type="binding site" evidence="3">
    <location>
        <position position="33"/>
    </location>
    <ligand>
        <name>Mg(2+)</name>
        <dbReference type="ChEBI" id="CHEBI:18420"/>
    </ligand>
</feature>
<evidence type="ECO:0000313" key="6">
    <source>
        <dbReference type="EMBL" id="MDY5154181.1"/>
    </source>
</evidence>
<dbReference type="HAMAP" id="MF_01139">
    <property type="entry name" value="ISPT"/>
    <property type="match status" value="1"/>
</dbReference>
<reference evidence="6 7" key="1">
    <citation type="submission" date="2023-10" db="EMBL/GenBank/DDBJ databases">
        <title>Whole Genome based description of the genera Actinobaculum and Actinotignum reveals a complex phylogenetic relationship within the species included in the genus Actinotignum.</title>
        <authorList>
            <person name="Jensen C.S."/>
            <person name="Dargis R."/>
            <person name="Kemp M."/>
            <person name="Christensen J.J."/>
        </authorList>
    </citation>
    <scope>NUCLEOTIDE SEQUENCE</scope>
    <source>
        <strain evidence="6">SLA_B511</strain>
        <strain evidence="5 7">SLA_B974</strain>
    </source>
</reference>
<feature type="binding site" evidence="3">
    <location>
        <begin position="78"/>
        <end position="80"/>
    </location>
    <ligand>
        <name>substrate</name>
    </ligand>
</feature>
<keyword evidence="1 3" id="KW-0808">Transferase</keyword>
<dbReference type="PANTHER" id="PTHR10291">
    <property type="entry name" value="DEHYDRODOLICHYL DIPHOSPHATE SYNTHASE FAMILY MEMBER"/>
    <property type="match status" value="1"/>
</dbReference>
<dbReference type="InterPro" id="IPR018520">
    <property type="entry name" value="UPP_synth-like_CS"/>
</dbReference>
<comment type="subunit">
    <text evidence="3">Homodimer.</text>
</comment>
<name>A0AAW9HWJ5_9ACTO</name>
<feature type="active site" description="Proton acceptor" evidence="3">
    <location>
        <position position="81"/>
    </location>
</feature>
<dbReference type="SUPFAM" id="SSF64005">
    <property type="entry name" value="Undecaprenyl diphosphate synthase"/>
    <property type="match status" value="1"/>
</dbReference>
<comment type="similarity">
    <text evidence="2">Belongs to the UPP synthase family. Z-FPP synthase subfamily.</text>
</comment>
<feature type="binding site" evidence="3">
    <location>
        <position position="84"/>
    </location>
    <ligand>
        <name>substrate</name>
    </ligand>
</feature>
<feature type="binding site" evidence="3">
    <location>
        <position position="223"/>
    </location>
    <ligand>
        <name>substrate</name>
    </ligand>
</feature>
<dbReference type="CDD" id="cd00475">
    <property type="entry name" value="Cis_IPPS"/>
    <property type="match status" value="1"/>
</dbReference>
<keyword evidence="7" id="KW-1185">Reference proteome</keyword>
<feature type="active site" evidence="3">
    <location>
        <position position="33"/>
    </location>
</feature>
<gene>
    <name evidence="6" type="ORF">R6G80_00330</name>
    <name evidence="5" type="ORF">R6G86_04320</name>
</gene>